<comment type="caution">
    <text evidence="7">The sequence shown here is derived from an EMBL/GenBank/DDBJ whole genome shotgun (WGS) entry which is preliminary data.</text>
</comment>
<evidence type="ECO:0000256" key="4">
    <source>
        <dbReference type="ARBA" id="ARBA00023172"/>
    </source>
</evidence>
<keyword evidence="6" id="KW-0472">Membrane</keyword>
<keyword evidence="6" id="KW-0812">Transmembrane</keyword>
<keyword evidence="3 5" id="KW-0175">Coiled coil</keyword>
<proteinExistence type="inferred from homology"/>
<evidence type="ECO:0000256" key="5">
    <source>
        <dbReference type="SAM" id="Coils"/>
    </source>
</evidence>
<feature type="coiled-coil region" evidence="5">
    <location>
        <begin position="95"/>
        <end position="130"/>
    </location>
</feature>
<comment type="function">
    <text evidence="1">Involved in DNA recombination.</text>
</comment>
<feature type="transmembrane region" description="Helical" evidence="6">
    <location>
        <begin position="6"/>
        <end position="25"/>
    </location>
</feature>
<dbReference type="PANTHER" id="PTHR30563">
    <property type="entry name" value="DNA RECOMBINATION PROTEIN RMUC"/>
    <property type="match status" value="1"/>
</dbReference>
<keyword evidence="8" id="KW-1185">Reference proteome</keyword>
<reference evidence="7" key="1">
    <citation type="submission" date="2021-06" db="EMBL/GenBank/DDBJ databases">
        <title>Novel Mycoplasma species detected in California sea lions (Zalophus californianus) from the USA.</title>
        <authorList>
            <person name="Volokhov D.V."/>
            <person name="Furtak V.A."/>
            <person name="Zagorodnyaya T.A."/>
        </authorList>
    </citation>
    <scope>NUCLEOTIDE SEQUENCE [LARGE SCALE GENOMIC DNA]</scope>
    <source>
        <strain evidence="7">CSL 5346</strain>
    </source>
</reference>
<dbReference type="InterPro" id="IPR003798">
    <property type="entry name" value="DNA_recombination_RmuC"/>
</dbReference>
<dbReference type="Pfam" id="PF02646">
    <property type="entry name" value="RmuC"/>
    <property type="match status" value="1"/>
</dbReference>
<comment type="similarity">
    <text evidence="2">Belongs to the RmuC family.</text>
</comment>
<evidence type="ECO:0000313" key="8">
    <source>
        <dbReference type="Proteomes" id="UP000718793"/>
    </source>
</evidence>
<sequence>MQLASIVLLILVLISVVVTFCYVFWEVKNIKIKVSNKNNDDNLLKENFNNLNTKVEQLKEEILKTSGGLTEKISNNISSNEKTIKDINNNVFQWKETFSNEFQSLNNNFNEIKEKILKDNTEQIEKLTNQVLDKLEHITKNFNNTIEGGLKDINKTFEEKLSKDINEKLNTHFSEIAKRMNELNGSLIKFETIQNSVMTLNKTFTNAKLYGQVGELNLENILNEIFGTSTELFKKQFNINPKNDNKVDFAVRIFDKNNESLWLPIDSKFNLELYRKYIDDQNYSNKKNLMDTIKQQAKSISEKYIVPNVTLDYAIMFLPSEGLHGFVYDNNELVEQLWRNFKIIPVGPSAIVSALNCAHLLYKQAQISKDAYKIIGYLENIKTNFQNLYKNLSYIKKYNQDSVDKIDIALKQADKFNRNVEDILGKKLVSDVKKIKVKSEESDDVE</sequence>
<gene>
    <name evidence="7" type="primary">rmuC</name>
    <name evidence="7" type="ORF">KQ875_00760</name>
</gene>
<accession>A0ABS6DPK0</accession>
<dbReference type="Proteomes" id="UP000718793">
    <property type="component" value="Unassembled WGS sequence"/>
</dbReference>
<dbReference type="EMBL" id="JAHMHH010000001">
    <property type="protein sequence ID" value="MBU4692129.1"/>
    <property type="molecule type" value="Genomic_DNA"/>
</dbReference>
<dbReference type="RefSeq" id="WP_216488440.1">
    <property type="nucleotide sequence ID" value="NZ_JAHMHH010000001.1"/>
</dbReference>
<evidence type="ECO:0000256" key="1">
    <source>
        <dbReference type="ARBA" id="ARBA00003416"/>
    </source>
</evidence>
<protein>
    <submittedName>
        <fullName evidence="7">DNA recombination protein RmuC</fullName>
    </submittedName>
</protein>
<evidence type="ECO:0000313" key="7">
    <source>
        <dbReference type="EMBL" id="MBU4692129.1"/>
    </source>
</evidence>
<keyword evidence="6" id="KW-1133">Transmembrane helix</keyword>
<name>A0ABS6DPK0_9MOLU</name>
<keyword evidence="4" id="KW-0233">DNA recombination</keyword>
<organism evidence="7 8">
    <name type="scientific">Mycoplasma zalophi</name>
    <dbReference type="NCBI Taxonomy" id="191287"/>
    <lineage>
        <taxon>Bacteria</taxon>
        <taxon>Bacillati</taxon>
        <taxon>Mycoplasmatota</taxon>
        <taxon>Mollicutes</taxon>
        <taxon>Mycoplasmataceae</taxon>
        <taxon>Mycoplasma</taxon>
    </lineage>
</organism>
<evidence type="ECO:0000256" key="6">
    <source>
        <dbReference type="SAM" id="Phobius"/>
    </source>
</evidence>
<evidence type="ECO:0000256" key="2">
    <source>
        <dbReference type="ARBA" id="ARBA00009840"/>
    </source>
</evidence>
<evidence type="ECO:0000256" key="3">
    <source>
        <dbReference type="ARBA" id="ARBA00023054"/>
    </source>
</evidence>
<dbReference type="PANTHER" id="PTHR30563:SF0">
    <property type="entry name" value="DNA RECOMBINATION PROTEIN RMUC"/>
    <property type="match status" value="1"/>
</dbReference>